<dbReference type="InterPro" id="IPR018289">
    <property type="entry name" value="MULE_transposase_dom"/>
</dbReference>
<gene>
    <name evidence="3" type="ORF">RFULGI_LOCUS2138</name>
</gene>
<feature type="compositionally biased region" description="Basic and acidic residues" evidence="1">
    <location>
        <begin position="284"/>
        <end position="299"/>
    </location>
</feature>
<feature type="non-terminal residue" evidence="3">
    <location>
        <position position="1"/>
    </location>
</feature>
<evidence type="ECO:0000256" key="1">
    <source>
        <dbReference type="SAM" id="MobiDB-lite"/>
    </source>
</evidence>
<comment type="caution">
    <text evidence="3">The sequence shown here is derived from an EMBL/GenBank/DDBJ whole genome shotgun (WGS) entry which is preliminary data.</text>
</comment>
<dbReference type="InterPro" id="IPR031052">
    <property type="entry name" value="FHY3/FAR1"/>
</dbReference>
<evidence type="ECO:0000313" key="4">
    <source>
        <dbReference type="Proteomes" id="UP000789396"/>
    </source>
</evidence>
<evidence type="ECO:0000259" key="2">
    <source>
        <dbReference type="Pfam" id="PF10551"/>
    </source>
</evidence>
<dbReference type="PANTHER" id="PTHR31669:SF251">
    <property type="entry name" value="PROTEIN FAR1-RELATED SEQUENCE"/>
    <property type="match status" value="1"/>
</dbReference>
<feature type="domain" description="MULE transposase" evidence="2">
    <location>
        <begin position="15"/>
        <end position="109"/>
    </location>
</feature>
<dbReference type="OrthoDB" id="2348750at2759"/>
<dbReference type="GO" id="GO:0006355">
    <property type="term" value="P:regulation of DNA-templated transcription"/>
    <property type="evidence" value="ECO:0007669"/>
    <property type="project" value="InterPro"/>
</dbReference>
<feature type="compositionally biased region" description="Polar residues" evidence="1">
    <location>
        <begin position="241"/>
        <end position="254"/>
    </location>
</feature>
<reference evidence="3" key="1">
    <citation type="submission" date="2021-06" db="EMBL/GenBank/DDBJ databases">
        <authorList>
            <person name="Kallberg Y."/>
            <person name="Tangrot J."/>
            <person name="Rosling A."/>
        </authorList>
    </citation>
    <scope>NUCLEOTIDE SEQUENCE</scope>
    <source>
        <strain evidence="3">IN212</strain>
    </source>
</reference>
<dbReference type="Pfam" id="PF10551">
    <property type="entry name" value="MULE"/>
    <property type="match status" value="1"/>
</dbReference>
<dbReference type="Proteomes" id="UP000789396">
    <property type="component" value="Unassembled WGS sequence"/>
</dbReference>
<dbReference type="EMBL" id="CAJVPZ010001530">
    <property type="protein sequence ID" value="CAG8494454.1"/>
    <property type="molecule type" value="Genomic_DNA"/>
</dbReference>
<evidence type="ECO:0000313" key="3">
    <source>
        <dbReference type="EMBL" id="CAG8494454.1"/>
    </source>
</evidence>
<name>A0A9N8ZFK7_9GLOM</name>
<organism evidence="3 4">
    <name type="scientific">Racocetra fulgida</name>
    <dbReference type="NCBI Taxonomy" id="60492"/>
    <lineage>
        <taxon>Eukaryota</taxon>
        <taxon>Fungi</taxon>
        <taxon>Fungi incertae sedis</taxon>
        <taxon>Mucoromycota</taxon>
        <taxon>Glomeromycotina</taxon>
        <taxon>Glomeromycetes</taxon>
        <taxon>Diversisporales</taxon>
        <taxon>Gigasporaceae</taxon>
        <taxon>Racocetra</taxon>
    </lineage>
</organism>
<proteinExistence type="predicted"/>
<dbReference type="PANTHER" id="PTHR31669">
    <property type="entry name" value="PROTEIN FAR1-RELATED SEQUENCE 10-RELATED"/>
    <property type="match status" value="1"/>
</dbReference>
<sequence length="306" mass="34967">MSPDQIERWSKYSNVVLNDNTSITNHYEMVLLLFLVVDNYLSSRLVAQALTDNETKDTHSWILQQIKQAIHRAIPQIIFTDADPALIAAIGNKFSTTNALYYMFHIAQNIPLNLKSHLKDNFDDFIKDFLEVQRISFVTIFEYCNESVVNYLQQLYANKKLWAKAFVLKLFIAGISSMSQVKSYNAKVKRLIFNSNTTLLELVEKLTIYVLEEDKKTEYALFHVLVPKAALVAAADKLSSNNDSDVGLNSNSNSKSEDNTSKIRKKKFDPKVLMNLHKGKSKGQLKETDRIRHANESSKKAKCKLH</sequence>
<dbReference type="AlphaFoldDB" id="A0A9N8ZFK7"/>
<keyword evidence="4" id="KW-1185">Reference proteome</keyword>
<feature type="region of interest" description="Disordered" evidence="1">
    <location>
        <begin position="241"/>
        <end position="306"/>
    </location>
</feature>
<protein>
    <submittedName>
        <fullName evidence="3">9140_t:CDS:1</fullName>
    </submittedName>
</protein>
<accession>A0A9N8ZFK7</accession>